<evidence type="ECO:0000259" key="5">
    <source>
        <dbReference type="PROSITE" id="PS50048"/>
    </source>
</evidence>
<dbReference type="GO" id="GO:0000981">
    <property type="term" value="F:DNA-binding transcription factor activity, RNA polymerase II-specific"/>
    <property type="evidence" value="ECO:0007669"/>
    <property type="project" value="InterPro"/>
</dbReference>
<comment type="caution">
    <text evidence="6">The sequence shown here is derived from an EMBL/GenBank/DDBJ whole genome shotgun (WGS) entry which is preliminary data.</text>
</comment>
<keyword evidence="3" id="KW-0804">Transcription</keyword>
<proteinExistence type="predicted"/>
<organism evidence="6 7">
    <name type="scientific">Talaromyces atroroseus</name>
    <dbReference type="NCBI Taxonomy" id="1441469"/>
    <lineage>
        <taxon>Eukaryota</taxon>
        <taxon>Fungi</taxon>
        <taxon>Dikarya</taxon>
        <taxon>Ascomycota</taxon>
        <taxon>Pezizomycotina</taxon>
        <taxon>Eurotiomycetes</taxon>
        <taxon>Eurotiomycetidae</taxon>
        <taxon>Eurotiales</taxon>
        <taxon>Trichocomaceae</taxon>
        <taxon>Talaromyces</taxon>
        <taxon>Talaromyces sect. Trachyspermi</taxon>
    </lineage>
</organism>
<dbReference type="InterPro" id="IPR001138">
    <property type="entry name" value="Zn2Cys6_DnaBD"/>
</dbReference>
<dbReference type="OrthoDB" id="3477330at2759"/>
<dbReference type="InterPro" id="IPR021858">
    <property type="entry name" value="Fun_TF"/>
</dbReference>
<name>A0A225AQJ5_TALAT</name>
<dbReference type="GO" id="GO:0003677">
    <property type="term" value="F:DNA binding"/>
    <property type="evidence" value="ECO:0007669"/>
    <property type="project" value="UniProtKB-KW"/>
</dbReference>
<dbReference type="Pfam" id="PF00172">
    <property type="entry name" value="Zn_clus"/>
    <property type="match status" value="1"/>
</dbReference>
<dbReference type="PROSITE" id="PS00463">
    <property type="entry name" value="ZN2_CY6_FUNGAL_1"/>
    <property type="match status" value="1"/>
</dbReference>
<dbReference type="PANTHER" id="PTHR31069:SF32">
    <property type="entry name" value="ARGININE METABOLISM REGULATION PROTEIN II"/>
    <property type="match status" value="1"/>
</dbReference>
<keyword evidence="4" id="KW-0539">Nucleus</keyword>
<dbReference type="AlphaFoldDB" id="A0A225AQJ5"/>
<dbReference type="EMBL" id="LFMY01000001">
    <property type="protein sequence ID" value="OKL63891.1"/>
    <property type="molecule type" value="Genomic_DNA"/>
</dbReference>
<evidence type="ECO:0000256" key="1">
    <source>
        <dbReference type="ARBA" id="ARBA00023015"/>
    </source>
</evidence>
<accession>A0A225AQJ5</accession>
<sequence length="588" mass="66750">MRDFGRGPSRARLRSFRGCPTCRRRKVKCDEIRPACSQCCRAGIICGGYEVKIRFVHFTPDGSTLSDDTGQAEGGHVRRLLLTEVEQESMSRQMQELVQEHELDQVLNDLDTDCELQIDGLYERGPFVLFQVNNNNDSFDVPVSLLLPHASPVDTYLGYDSNSPAIDSTAISTADVLMSMEDILVDVNSLSGLSSGLNLTHEPVNASFITSSSPVNNLRPASPSRFDFRVGFDHDGEMAASVLTKARFLLDHYKSQMGKLFSPLRVQKSPWSILHFPSALSAFSELSIFKKTTHAKASLFYSILAVSAFNWDKLDVEQKENTTYWWMTGEHFKCLAEKELKWACESDYYLCRDLDASCGGDFEYGLFGEPMHRESDSSCELFRYIYGFPQQLLSFISRTTCLANEIKLLKDRDEQVTAELQSHCEELENEICDWKNDEEDVNSNMDIEDSISTSARRAIMCHLVTAMHSAVIIFFYRRVRGLHPLLLQSYAEKTITSLELFEEEMHNFCLVNCGIVWPGFVAAAEALERDLQGRFHRLLRNCAKTSGMRNFDVAAEFLQDLWSQRACSDSKMTWMELVANRQVTLVMT</sequence>
<dbReference type="SMART" id="SM00066">
    <property type="entry name" value="GAL4"/>
    <property type="match status" value="1"/>
</dbReference>
<evidence type="ECO:0000313" key="7">
    <source>
        <dbReference type="Proteomes" id="UP000214365"/>
    </source>
</evidence>
<dbReference type="SUPFAM" id="SSF57701">
    <property type="entry name" value="Zn2/Cys6 DNA-binding domain"/>
    <property type="match status" value="1"/>
</dbReference>
<dbReference type="Pfam" id="PF11951">
    <property type="entry name" value="Fungal_trans_2"/>
    <property type="match status" value="2"/>
</dbReference>
<protein>
    <recommendedName>
        <fullName evidence="5">Zn(2)-C6 fungal-type domain-containing protein</fullName>
    </recommendedName>
</protein>
<dbReference type="GeneID" id="31000639"/>
<evidence type="ECO:0000256" key="3">
    <source>
        <dbReference type="ARBA" id="ARBA00023163"/>
    </source>
</evidence>
<reference evidence="6 7" key="1">
    <citation type="submission" date="2015-06" db="EMBL/GenBank/DDBJ databases">
        <title>Talaromyces atroroseus IBT 11181 draft genome.</title>
        <authorList>
            <person name="Rasmussen K.B."/>
            <person name="Rasmussen S."/>
            <person name="Petersen B."/>
            <person name="Sicheritz-Ponten T."/>
            <person name="Mortensen U.H."/>
            <person name="Thrane U."/>
        </authorList>
    </citation>
    <scope>NUCLEOTIDE SEQUENCE [LARGE SCALE GENOMIC DNA]</scope>
    <source>
        <strain evidence="6 7">IBT 11181</strain>
    </source>
</reference>
<dbReference type="InterPro" id="IPR036864">
    <property type="entry name" value="Zn2-C6_fun-type_DNA-bd_sf"/>
</dbReference>
<dbReference type="CDD" id="cd00067">
    <property type="entry name" value="GAL4"/>
    <property type="match status" value="1"/>
</dbReference>
<dbReference type="Proteomes" id="UP000214365">
    <property type="component" value="Unassembled WGS sequence"/>
</dbReference>
<gene>
    <name evidence="6" type="ORF">UA08_00884</name>
</gene>
<dbReference type="PANTHER" id="PTHR31069">
    <property type="entry name" value="OLEATE-ACTIVATED TRANSCRIPTION FACTOR 1-RELATED"/>
    <property type="match status" value="1"/>
</dbReference>
<keyword evidence="2" id="KW-0238">DNA-binding</keyword>
<keyword evidence="1" id="KW-0805">Transcription regulation</keyword>
<keyword evidence="7" id="KW-1185">Reference proteome</keyword>
<dbReference type="STRING" id="1441469.A0A225AQJ5"/>
<dbReference type="PROSITE" id="PS50048">
    <property type="entry name" value="ZN2_CY6_FUNGAL_2"/>
    <property type="match status" value="1"/>
</dbReference>
<feature type="domain" description="Zn(2)-C6 fungal-type" evidence="5">
    <location>
        <begin position="18"/>
        <end position="46"/>
    </location>
</feature>
<evidence type="ECO:0000313" key="6">
    <source>
        <dbReference type="EMBL" id="OKL63891.1"/>
    </source>
</evidence>
<dbReference type="GO" id="GO:0008270">
    <property type="term" value="F:zinc ion binding"/>
    <property type="evidence" value="ECO:0007669"/>
    <property type="project" value="InterPro"/>
</dbReference>
<evidence type="ECO:0000256" key="2">
    <source>
        <dbReference type="ARBA" id="ARBA00023125"/>
    </source>
</evidence>
<dbReference type="InterPro" id="IPR050675">
    <property type="entry name" value="OAF3"/>
</dbReference>
<evidence type="ECO:0000256" key="4">
    <source>
        <dbReference type="ARBA" id="ARBA00023242"/>
    </source>
</evidence>
<dbReference type="Gene3D" id="4.10.240.10">
    <property type="entry name" value="Zn(2)-C6 fungal-type DNA-binding domain"/>
    <property type="match status" value="1"/>
</dbReference>
<dbReference type="RefSeq" id="XP_020124012.1">
    <property type="nucleotide sequence ID" value="XM_020260739.1"/>
</dbReference>